<accession>A0A0F9PC65</accession>
<dbReference type="AlphaFoldDB" id="A0A0F9PC65"/>
<name>A0A0F9PC65_9ZZZZ</name>
<comment type="caution">
    <text evidence="1">The sequence shown here is derived from an EMBL/GenBank/DDBJ whole genome shotgun (WGS) entry which is preliminary data.</text>
</comment>
<evidence type="ECO:0000313" key="1">
    <source>
        <dbReference type="EMBL" id="KKN27714.1"/>
    </source>
</evidence>
<gene>
    <name evidence="1" type="ORF">LCGC14_0861900</name>
</gene>
<protein>
    <submittedName>
        <fullName evidence="1">Uncharacterized protein</fullName>
    </submittedName>
</protein>
<dbReference type="EMBL" id="LAZR01002617">
    <property type="protein sequence ID" value="KKN27714.1"/>
    <property type="molecule type" value="Genomic_DNA"/>
</dbReference>
<proteinExistence type="predicted"/>
<organism evidence="1">
    <name type="scientific">marine sediment metagenome</name>
    <dbReference type="NCBI Taxonomy" id="412755"/>
    <lineage>
        <taxon>unclassified sequences</taxon>
        <taxon>metagenomes</taxon>
        <taxon>ecological metagenomes</taxon>
    </lineage>
</organism>
<sequence>MVEWIERKCPVCGDDFKYPDGIYKPDTCNKFDCTYKYIHNPNKYKSFLTHLDECRKESGV</sequence>
<reference evidence="1" key="1">
    <citation type="journal article" date="2015" name="Nature">
        <title>Complex archaea that bridge the gap between prokaryotes and eukaryotes.</title>
        <authorList>
            <person name="Spang A."/>
            <person name="Saw J.H."/>
            <person name="Jorgensen S.L."/>
            <person name="Zaremba-Niedzwiedzka K."/>
            <person name="Martijn J."/>
            <person name="Lind A.E."/>
            <person name="van Eijk R."/>
            <person name="Schleper C."/>
            <person name="Guy L."/>
            <person name="Ettema T.J."/>
        </authorList>
    </citation>
    <scope>NUCLEOTIDE SEQUENCE</scope>
</reference>